<dbReference type="Proteomes" id="UP000694846">
    <property type="component" value="Unplaced"/>
</dbReference>
<gene>
    <name evidence="2" type="primary">LOC112683987</name>
</gene>
<dbReference type="GeneID" id="112683987"/>
<keyword evidence="1" id="KW-1185">Reference proteome</keyword>
<evidence type="ECO:0000313" key="2">
    <source>
        <dbReference type="RefSeq" id="XP_025411053.1"/>
    </source>
</evidence>
<name>A0A8B8FK55_9HEMI</name>
<protein>
    <submittedName>
        <fullName evidence="2">Uncharacterized protein LOC112683987</fullName>
    </submittedName>
</protein>
<dbReference type="RefSeq" id="XP_025411053.1">
    <property type="nucleotide sequence ID" value="XM_025555268.1"/>
</dbReference>
<accession>A0A8B8FK55</accession>
<evidence type="ECO:0000313" key="1">
    <source>
        <dbReference type="Proteomes" id="UP000694846"/>
    </source>
</evidence>
<dbReference type="AlphaFoldDB" id="A0A8B8FK55"/>
<organism evidence="1 2">
    <name type="scientific">Sipha flava</name>
    <name type="common">yellow sugarcane aphid</name>
    <dbReference type="NCBI Taxonomy" id="143950"/>
    <lineage>
        <taxon>Eukaryota</taxon>
        <taxon>Metazoa</taxon>
        <taxon>Ecdysozoa</taxon>
        <taxon>Arthropoda</taxon>
        <taxon>Hexapoda</taxon>
        <taxon>Insecta</taxon>
        <taxon>Pterygota</taxon>
        <taxon>Neoptera</taxon>
        <taxon>Paraneoptera</taxon>
        <taxon>Hemiptera</taxon>
        <taxon>Sternorrhyncha</taxon>
        <taxon>Aphidomorpha</taxon>
        <taxon>Aphidoidea</taxon>
        <taxon>Aphididae</taxon>
        <taxon>Sipha</taxon>
    </lineage>
</organism>
<sequence length="122" mass="14857">MDDFYNFVNYVEMVDEYFDEFDVEQMPRKYIRIEDPFEKYNDYTFLKRYRFPKLIVMDQLVDLLGIQVNHRGLPITTIQVIDNITILYNSKLLTYLILIYNRPQIYNAFQQSGTLLWFTGRI</sequence>
<proteinExistence type="predicted"/>
<reference evidence="2" key="1">
    <citation type="submission" date="2025-08" db="UniProtKB">
        <authorList>
            <consortium name="RefSeq"/>
        </authorList>
    </citation>
    <scope>IDENTIFICATION</scope>
    <source>
        <tissue evidence="2">Whole body</tissue>
    </source>
</reference>
<dbReference type="OrthoDB" id="6592060at2759"/>